<dbReference type="AlphaFoldDB" id="A0A0G0U2C5"/>
<sequence length="303" mass="35394">MNKEILPVPYDKKLKVTEHIRNHLIPGFAHRGDHPERVLQILHRAGTWYAIPTDVEHEYRSLRHIAFYAGLEPIPSHKDLLAAKITQELDGRVDRYVPFYYYPKGNYRVLGLFAPNENIGWYIPEAKSYFTGALPVSTRDYHHPESPIYIPPVINIDLFMSRISTYFEGEIVQACNLEEIASAIAKFYFWGLAIIHPFLGGNHRGFDRFLEWGFVQKGIPMRVPQNGTLNIPNDDPFNIAIFRERRRLLTEFGLEEEKPIRQGKTEQPKWLKYQRLLNKTIDEILPSDFIHNKEIAQAMLNWL</sequence>
<dbReference type="Proteomes" id="UP000034601">
    <property type="component" value="Unassembled WGS sequence"/>
</dbReference>
<proteinExistence type="predicted"/>
<reference evidence="1 2" key="1">
    <citation type="journal article" date="2015" name="Nature">
        <title>rRNA introns, odd ribosomes, and small enigmatic genomes across a large radiation of phyla.</title>
        <authorList>
            <person name="Brown C.T."/>
            <person name="Hug L.A."/>
            <person name="Thomas B.C."/>
            <person name="Sharon I."/>
            <person name="Castelle C.J."/>
            <person name="Singh A."/>
            <person name="Wilkins M.J."/>
            <person name="Williams K.H."/>
            <person name="Banfield J.F."/>
        </authorList>
    </citation>
    <scope>NUCLEOTIDE SEQUENCE [LARGE SCALE GENOMIC DNA]</scope>
</reference>
<comment type="caution">
    <text evidence="1">The sequence shown here is derived from an EMBL/GenBank/DDBJ whole genome shotgun (WGS) entry which is preliminary data.</text>
</comment>
<protein>
    <recommendedName>
        <fullName evidence="3">Fido domain-containing protein</fullName>
    </recommendedName>
</protein>
<evidence type="ECO:0000313" key="1">
    <source>
        <dbReference type="EMBL" id="KKR83233.1"/>
    </source>
</evidence>
<evidence type="ECO:0008006" key="3">
    <source>
        <dbReference type="Google" id="ProtNLM"/>
    </source>
</evidence>
<organism evidence="1 2">
    <name type="scientific">Candidatus Daviesbacteria bacterium GW2011_GWA2_40_9</name>
    <dbReference type="NCBI Taxonomy" id="1618424"/>
    <lineage>
        <taxon>Bacteria</taxon>
        <taxon>Candidatus Daviesiibacteriota</taxon>
    </lineage>
</organism>
<dbReference type="EMBL" id="LCAB01000007">
    <property type="protein sequence ID" value="KKR83233.1"/>
    <property type="molecule type" value="Genomic_DNA"/>
</dbReference>
<evidence type="ECO:0000313" key="2">
    <source>
        <dbReference type="Proteomes" id="UP000034601"/>
    </source>
</evidence>
<name>A0A0G0U2C5_9BACT</name>
<accession>A0A0G0U2C5</accession>
<gene>
    <name evidence="1" type="ORF">UU29_C0007G0103</name>
</gene>